<feature type="region of interest" description="Disordered" evidence="1">
    <location>
        <begin position="200"/>
        <end position="237"/>
    </location>
</feature>
<dbReference type="Proteomes" id="UP000242474">
    <property type="component" value="Unassembled WGS sequence"/>
</dbReference>
<gene>
    <name evidence="2" type="ORF">COEREDRAFT_7950</name>
</gene>
<reference evidence="2 3" key="1">
    <citation type="journal article" date="2015" name="Genome Biol. Evol.">
        <title>Phylogenomic analyses indicate that early fungi evolved digesting cell walls of algal ancestors of land plants.</title>
        <authorList>
            <person name="Chang Y."/>
            <person name="Wang S."/>
            <person name="Sekimoto S."/>
            <person name="Aerts A.L."/>
            <person name="Choi C."/>
            <person name="Clum A."/>
            <person name="LaButti K.M."/>
            <person name="Lindquist E.A."/>
            <person name="Yee Ngan C."/>
            <person name="Ohm R.A."/>
            <person name="Salamov A.A."/>
            <person name="Grigoriev I.V."/>
            <person name="Spatafora J.W."/>
            <person name="Berbee M.L."/>
        </authorList>
    </citation>
    <scope>NUCLEOTIDE SEQUENCE [LARGE SCALE GENOMIC DNA]</scope>
    <source>
        <strain evidence="2 3">NRRL 1564</strain>
    </source>
</reference>
<feature type="region of interest" description="Disordered" evidence="1">
    <location>
        <begin position="112"/>
        <end position="175"/>
    </location>
</feature>
<name>A0A2G5BCS1_COERN</name>
<evidence type="ECO:0000313" key="2">
    <source>
        <dbReference type="EMBL" id="PIA16801.1"/>
    </source>
</evidence>
<keyword evidence="3" id="KW-1185">Reference proteome</keyword>
<dbReference type="EMBL" id="KZ303497">
    <property type="protein sequence ID" value="PIA16801.1"/>
    <property type="molecule type" value="Genomic_DNA"/>
</dbReference>
<feature type="compositionally biased region" description="Basic residues" evidence="1">
    <location>
        <begin position="154"/>
        <end position="167"/>
    </location>
</feature>
<dbReference type="OrthoDB" id="5584482at2759"/>
<feature type="compositionally biased region" description="Polar residues" evidence="1">
    <location>
        <begin position="130"/>
        <end position="144"/>
    </location>
</feature>
<evidence type="ECO:0000256" key="1">
    <source>
        <dbReference type="SAM" id="MobiDB-lite"/>
    </source>
</evidence>
<protein>
    <submittedName>
        <fullName evidence="2">Uncharacterized protein</fullName>
    </submittedName>
</protein>
<proteinExistence type="predicted"/>
<sequence>MGRGSRNSRKANSEVSIAALDIQIAGAKKHKTISHTVSSTPAAGHSLAGISIAGTKAGVQKKKPPVFPIKKSKEGISIVSTKHTKQKQGKAPVLAAPFSKSIAAEGITIAGKSRVQNDEKQKQSPKDKYNNSSATTKQPHNNSRIDIARSTSTKSKKQQHQQARKKQYQQPQHHTGNIAATAATPSAAFPEGIAISGAATQVKPSKHKKTEAHADNQPLVSKRRKSMSRDSSPMPTAKRRSIFGVHFERALRFNNTFCENSSDSMESFPAHSEDYSALAADIKPITQSTTASFSSKDVKKPVLQQMHNIKRSQQHQQLRGRRLSDPVNMHSTQQNISKKRSINQRIKIPVDKPQVRYVVPMNVLGVQEQLPMHSSQSIPNELYLSGILPGTDNGNQSAAAPRVKKRNKKRATRDCGVTECVIEPLVSLPETAMATTAADDYSNSNTHTFKKSPRQANTSAADFNSAVAIQNPSLDTQILGCSQEQHISIGVQDEAFCDIEIDPIVDFGD</sequence>
<dbReference type="AlphaFoldDB" id="A0A2G5BCS1"/>
<evidence type="ECO:0000313" key="3">
    <source>
        <dbReference type="Proteomes" id="UP000242474"/>
    </source>
</evidence>
<accession>A0A2G5BCS1</accession>
<feature type="region of interest" description="Disordered" evidence="1">
    <location>
        <begin position="391"/>
        <end position="410"/>
    </location>
</feature>
<organism evidence="2 3">
    <name type="scientific">Coemansia reversa (strain ATCC 12441 / NRRL 1564)</name>
    <dbReference type="NCBI Taxonomy" id="763665"/>
    <lineage>
        <taxon>Eukaryota</taxon>
        <taxon>Fungi</taxon>
        <taxon>Fungi incertae sedis</taxon>
        <taxon>Zoopagomycota</taxon>
        <taxon>Kickxellomycotina</taxon>
        <taxon>Kickxellomycetes</taxon>
        <taxon>Kickxellales</taxon>
        <taxon>Kickxellaceae</taxon>
        <taxon>Coemansia</taxon>
    </lineage>
</organism>
<feature type="compositionally biased region" description="Basic and acidic residues" evidence="1">
    <location>
        <begin position="115"/>
        <end position="129"/>
    </location>
</feature>